<comment type="function">
    <text evidence="11">Cysteine protease that plays a key role in autophagy by mediating both proteolytic activation and delipidation of ATG8 family proteins.</text>
</comment>
<evidence type="ECO:0000313" key="13">
    <source>
        <dbReference type="EMBL" id="EAX88082.1"/>
    </source>
</evidence>
<evidence type="ECO:0000256" key="8">
    <source>
        <dbReference type="ARBA" id="ARBA00022927"/>
    </source>
</evidence>
<dbReference type="GO" id="GO:0034727">
    <property type="term" value="P:piecemeal microautophagy of the nucleus"/>
    <property type="evidence" value="ECO:0000318"/>
    <property type="project" value="GO_Central"/>
</dbReference>
<keyword evidence="9 11" id="KW-0072">Autophagy</keyword>
<dbReference type="InterPro" id="IPR038765">
    <property type="entry name" value="Papain-like_cys_pep_sf"/>
</dbReference>
<dbReference type="GO" id="GO:0000045">
    <property type="term" value="P:autophagosome assembly"/>
    <property type="evidence" value="ECO:0000318"/>
    <property type="project" value="GO_Central"/>
</dbReference>
<dbReference type="GO" id="GO:0035973">
    <property type="term" value="P:aggrephagy"/>
    <property type="evidence" value="ECO:0000318"/>
    <property type="project" value="GO_Central"/>
</dbReference>
<dbReference type="InParanoid" id="A2G433"/>
<dbReference type="OrthoDB" id="2960936at2759"/>
<dbReference type="Pfam" id="PF03416">
    <property type="entry name" value="Peptidase_C54"/>
    <property type="match status" value="1"/>
</dbReference>
<dbReference type="InterPro" id="IPR005078">
    <property type="entry name" value="Peptidase_C54"/>
</dbReference>
<evidence type="ECO:0000256" key="10">
    <source>
        <dbReference type="ARBA" id="ARBA00029362"/>
    </source>
</evidence>
<dbReference type="SMR" id="A2G433"/>
<comment type="catalytic activity">
    <reaction evidence="10">
        <text>[protein]-C-terminal L-amino acid-glycyl-phosphatidylethanolamide + H2O = [protein]-C-terminal L-amino acid-glycine + a 1,2-diacyl-sn-glycero-3-phosphoethanolamine</text>
        <dbReference type="Rhea" id="RHEA:67548"/>
        <dbReference type="Rhea" id="RHEA-COMP:17323"/>
        <dbReference type="Rhea" id="RHEA-COMP:17324"/>
        <dbReference type="ChEBI" id="CHEBI:15377"/>
        <dbReference type="ChEBI" id="CHEBI:64612"/>
        <dbReference type="ChEBI" id="CHEBI:172940"/>
        <dbReference type="ChEBI" id="CHEBI:172941"/>
    </reaction>
    <physiologicalReaction direction="left-to-right" evidence="10">
        <dbReference type="Rhea" id="RHEA:67549"/>
    </physiologicalReaction>
</comment>
<evidence type="ECO:0000256" key="11">
    <source>
        <dbReference type="RuleBase" id="RU363115"/>
    </source>
</evidence>
<keyword evidence="7" id="KW-0788">Thiol protease</keyword>
<protein>
    <recommendedName>
        <fullName evidence="11">Cysteine protease</fullName>
        <ecNumber evidence="11">3.4.22.-</ecNumber>
    </recommendedName>
</protein>
<dbReference type="SUPFAM" id="SSF54001">
    <property type="entry name" value="Cysteine proteinases"/>
    <property type="match status" value="1"/>
</dbReference>
<dbReference type="FunCoup" id="A2G433">
    <property type="interactions" value="123"/>
</dbReference>
<evidence type="ECO:0000259" key="12">
    <source>
        <dbReference type="Pfam" id="PF03416"/>
    </source>
</evidence>
<dbReference type="EC" id="3.4.22.-" evidence="11"/>
<dbReference type="AlphaFoldDB" id="A2G433"/>
<evidence type="ECO:0000256" key="2">
    <source>
        <dbReference type="ARBA" id="ARBA00010958"/>
    </source>
</evidence>
<dbReference type="Proteomes" id="UP000001542">
    <property type="component" value="Unassembled WGS sequence"/>
</dbReference>
<dbReference type="GO" id="GO:0016485">
    <property type="term" value="P:protein processing"/>
    <property type="evidence" value="ECO:0000318"/>
    <property type="project" value="GO_Central"/>
</dbReference>
<evidence type="ECO:0000256" key="5">
    <source>
        <dbReference type="ARBA" id="ARBA00022670"/>
    </source>
</evidence>
<dbReference type="GO" id="GO:0004197">
    <property type="term" value="F:cysteine-type endopeptidase activity"/>
    <property type="evidence" value="ECO:0000318"/>
    <property type="project" value="GO_Central"/>
</dbReference>
<dbReference type="GO" id="GO:0015031">
    <property type="term" value="P:protein transport"/>
    <property type="evidence" value="ECO:0007669"/>
    <property type="project" value="UniProtKB-KW"/>
</dbReference>
<evidence type="ECO:0000256" key="7">
    <source>
        <dbReference type="ARBA" id="ARBA00022807"/>
    </source>
</evidence>
<evidence type="ECO:0000256" key="4">
    <source>
        <dbReference type="ARBA" id="ARBA00022490"/>
    </source>
</evidence>
<dbReference type="VEuPathDB" id="TrichDB:TVAGG3_0280010"/>
<keyword evidence="6 11" id="KW-0378">Hydrolase</keyword>
<accession>A2G433</accession>
<dbReference type="PANTHER" id="PTHR22624:SF49">
    <property type="entry name" value="CYSTEINE PROTEASE"/>
    <property type="match status" value="1"/>
</dbReference>
<feature type="domain" description="Peptidase C54 catalytic" evidence="12">
    <location>
        <begin position="16"/>
        <end position="262"/>
    </location>
</feature>
<evidence type="ECO:0000256" key="1">
    <source>
        <dbReference type="ARBA" id="ARBA00004496"/>
    </source>
</evidence>
<dbReference type="GO" id="GO:0005737">
    <property type="term" value="C:cytoplasm"/>
    <property type="evidence" value="ECO:0000318"/>
    <property type="project" value="GO_Central"/>
</dbReference>
<keyword evidence="14" id="KW-1185">Reference proteome</keyword>
<dbReference type="OMA" id="ALCYYIS"/>
<dbReference type="STRING" id="5722.A2G433"/>
<dbReference type="GO" id="GO:0019786">
    <property type="term" value="F:protein-phosphatidylethanolamide deconjugating activity"/>
    <property type="evidence" value="ECO:0000318"/>
    <property type="project" value="GO_Central"/>
</dbReference>
<gene>
    <name evidence="13" type="ORF">TVAG_023970</name>
</gene>
<comment type="similarity">
    <text evidence="2 11">Belongs to the peptidase C54 family.</text>
</comment>
<dbReference type="eggNOG" id="KOG2674">
    <property type="taxonomic scope" value="Eukaryota"/>
</dbReference>
<keyword evidence="4 11" id="KW-0963">Cytoplasm</keyword>
<dbReference type="PANTHER" id="PTHR22624">
    <property type="entry name" value="CYSTEINE PROTEASE ATG4"/>
    <property type="match status" value="1"/>
</dbReference>
<organism evidence="13 14">
    <name type="scientific">Trichomonas vaginalis (strain ATCC PRA-98 / G3)</name>
    <dbReference type="NCBI Taxonomy" id="412133"/>
    <lineage>
        <taxon>Eukaryota</taxon>
        <taxon>Metamonada</taxon>
        <taxon>Parabasalia</taxon>
        <taxon>Trichomonadida</taxon>
        <taxon>Trichomonadidae</taxon>
        <taxon>Trichomonas</taxon>
    </lineage>
</organism>
<sequence>MTVILGTTIIQSDTEKLKKVVDTIPRFTYHKGFSPLAGGYTTDKNWGCCIRSGQGLLMQFVSKLYQLYGDKIKNIFPNGSKFELFFDHPQAPFGIHCICRELETFGVKAGEWVKPSMLAPVFKDLLSFFGIHVVIAENGCLSRESLREALSYGHPVLLLFTLMLGYKDFDLKYLPFLRLTLSLIYQSVGVVGGQQGKAYYLVGHQKENLLYFDPHEVYDSVTKLDNMNLLFKAQLKKMQSSQLSSSMLVGFYITSMQDAEELPMLLSASGECPIQIVDKIDPVKTTHVEDDWEVVNN</sequence>
<dbReference type="GO" id="GO:0000423">
    <property type="term" value="P:mitophagy"/>
    <property type="evidence" value="ECO:0000318"/>
    <property type="project" value="GO_Central"/>
</dbReference>
<evidence type="ECO:0000256" key="6">
    <source>
        <dbReference type="ARBA" id="ARBA00022801"/>
    </source>
</evidence>
<keyword evidence="3" id="KW-0813">Transport</keyword>
<dbReference type="KEGG" id="tva:4745737"/>
<proteinExistence type="inferred from homology"/>
<dbReference type="VEuPathDB" id="TrichDB:TVAG_023970"/>
<keyword evidence="5 11" id="KW-0645">Protease</keyword>
<evidence type="ECO:0000256" key="3">
    <source>
        <dbReference type="ARBA" id="ARBA00022448"/>
    </source>
</evidence>
<reference evidence="13" key="1">
    <citation type="submission" date="2006-10" db="EMBL/GenBank/DDBJ databases">
        <authorList>
            <person name="Amadeo P."/>
            <person name="Zhao Q."/>
            <person name="Wortman J."/>
            <person name="Fraser-Liggett C."/>
            <person name="Carlton J."/>
        </authorList>
    </citation>
    <scope>NUCLEOTIDE SEQUENCE</scope>
    <source>
        <strain evidence="13">G3</strain>
    </source>
</reference>
<keyword evidence="8 11" id="KW-0653">Protein transport</keyword>
<evidence type="ECO:0000313" key="14">
    <source>
        <dbReference type="Proteomes" id="UP000001542"/>
    </source>
</evidence>
<dbReference type="RefSeq" id="XP_001301012.1">
    <property type="nucleotide sequence ID" value="XM_001301011.1"/>
</dbReference>
<dbReference type="InterPro" id="IPR046792">
    <property type="entry name" value="Peptidase_C54_cat"/>
</dbReference>
<dbReference type="EMBL" id="DS114357">
    <property type="protein sequence ID" value="EAX88082.1"/>
    <property type="molecule type" value="Genomic_DNA"/>
</dbReference>
<reference evidence="13" key="2">
    <citation type="journal article" date="2007" name="Science">
        <title>Draft genome sequence of the sexually transmitted pathogen Trichomonas vaginalis.</title>
        <authorList>
            <person name="Carlton J.M."/>
            <person name="Hirt R.P."/>
            <person name="Silva J.C."/>
            <person name="Delcher A.L."/>
            <person name="Schatz M."/>
            <person name="Zhao Q."/>
            <person name="Wortman J.R."/>
            <person name="Bidwell S.L."/>
            <person name="Alsmark U.C.M."/>
            <person name="Besteiro S."/>
            <person name="Sicheritz-Ponten T."/>
            <person name="Noel C.J."/>
            <person name="Dacks J.B."/>
            <person name="Foster P.G."/>
            <person name="Simillion C."/>
            <person name="Van de Peer Y."/>
            <person name="Miranda-Saavedra D."/>
            <person name="Barton G.J."/>
            <person name="Westrop G.D."/>
            <person name="Mueller S."/>
            <person name="Dessi D."/>
            <person name="Fiori P.L."/>
            <person name="Ren Q."/>
            <person name="Paulsen I."/>
            <person name="Zhang H."/>
            <person name="Bastida-Corcuera F.D."/>
            <person name="Simoes-Barbosa A."/>
            <person name="Brown M.T."/>
            <person name="Hayes R.D."/>
            <person name="Mukherjee M."/>
            <person name="Okumura C.Y."/>
            <person name="Schneider R."/>
            <person name="Smith A.J."/>
            <person name="Vanacova S."/>
            <person name="Villalvazo M."/>
            <person name="Haas B.J."/>
            <person name="Pertea M."/>
            <person name="Feldblyum T.V."/>
            <person name="Utterback T.R."/>
            <person name="Shu C.L."/>
            <person name="Osoegawa K."/>
            <person name="de Jong P.J."/>
            <person name="Hrdy I."/>
            <person name="Horvathova L."/>
            <person name="Zubacova Z."/>
            <person name="Dolezal P."/>
            <person name="Malik S.B."/>
            <person name="Logsdon J.M. Jr."/>
            <person name="Henze K."/>
            <person name="Gupta A."/>
            <person name="Wang C.C."/>
            <person name="Dunne R.L."/>
            <person name="Upcroft J.A."/>
            <person name="Upcroft P."/>
            <person name="White O."/>
            <person name="Salzberg S.L."/>
            <person name="Tang P."/>
            <person name="Chiu C.-H."/>
            <person name="Lee Y.-S."/>
            <person name="Embley T.M."/>
            <person name="Coombs G.H."/>
            <person name="Mottram J.C."/>
            <person name="Tachezy J."/>
            <person name="Fraser-Liggett C.M."/>
            <person name="Johnson P.J."/>
        </authorList>
    </citation>
    <scope>NUCLEOTIDE SEQUENCE [LARGE SCALE GENOMIC DNA]</scope>
    <source>
        <strain evidence="13">G3</strain>
    </source>
</reference>
<evidence type="ECO:0000256" key="9">
    <source>
        <dbReference type="ARBA" id="ARBA00023006"/>
    </source>
</evidence>
<name>A2G433_TRIV3</name>
<comment type="subcellular location">
    <subcellularLocation>
        <location evidence="1 11">Cytoplasm</location>
    </subcellularLocation>
</comment>